<dbReference type="InterPro" id="IPR032732">
    <property type="entry name" value="SPATA6_N"/>
</dbReference>
<evidence type="ECO:0000313" key="3">
    <source>
        <dbReference type="Proteomes" id="UP000316759"/>
    </source>
</evidence>
<dbReference type="OrthoDB" id="5963614at2759"/>
<proteinExistence type="predicted"/>
<name>A0A504ZBL4_FASGI</name>
<dbReference type="Proteomes" id="UP000316759">
    <property type="component" value="Unassembled WGS sequence"/>
</dbReference>
<evidence type="ECO:0000313" key="2">
    <source>
        <dbReference type="EMBL" id="TPP66630.1"/>
    </source>
</evidence>
<reference evidence="2 3" key="1">
    <citation type="submission" date="2019-04" db="EMBL/GenBank/DDBJ databases">
        <title>Annotation for the trematode Fasciola gigantica.</title>
        <authorList>
            <person name="Choi Y.-J."/>
        </authorList>
    </citation>
    <scope>NUCLEOTIDE SEQUENCE [LARGE SCALE GENOMIC DNA]</scope>
    <source>
        <strain evidence="2">Uganda_cow_1</strain>
    </source>
</reference>
<evidence type="ECO:0000259" key="1">
    <source>
        <dbReference type="Pfam" id="PF14909"/>
    </source>
</evidence>
<dbReference type="Pfam" id="PF14909">
    <property type="entry name" value="SPATA6"/>
    <property type="match status" value="1"/>
</dbReference>
<gene>
    <name evidence="2" type="ORF">FGIG_02545</name>
</gene>
<sequence>MFNSLQRSQLLIPCFPLLFTDEFVFQKVLMSEKCDEKLFRYLRGCPVGFDLRESSKCECGGKLLAYYDCDAFDLLFKNRCYCDDVGVGTKEIFLKRTVDFPGPPLRMKVTLSVSLQKVFLANVRQKNKVNRTLFSKSYFYY</sequence>
<comment type="caution">
    <text evidence="2">The sequence shown here is derived from an EMBL/GenBank/DDBJ whole genome shotgun (WGS) entry which is preliminary data.</text>
</comment>
<dbReference type="EMBL" id="SUNJ01001586">
    <property type="protein sequence ID" value="TPP66630.1"/>
    <property type="molecule type" value="Genomic_DNA"/>
</dbReference>
<keyword evidence="3" id="KW-1185">Reference proteome</keyword>
<organism evidence="2 3">
    <name type="scientific">Fasciola gigantica</name>
    <name type="common">Giant liver fluke</name>
    <dbReference type="NCBI Taxonomy" id="46835"/>
    <lineage>
        <taxon>Eukaryota</taxon>
        <taxon>Metazoa</taxon>
        <taxon>Spiralia</taxon>
        <taxon>Lophotrochozoa</taxon>
        <taxon>Platyhelminthes</taxon>
        <taxon>Trematoda</taxon>
        <taxon>Digenea</taxon>
        <taxon>Plagiorchiida</taxon>
        <taxon>Echinostomata</taxon>
        <taxon>Echinostomatoidea</taxon>
        <taxon>Fasciolidae</taxon>
        <taxon>Fasciola</taxon>
    </lineage>
</organism>
<protein>
    <recommendedName>
        <fullName evidence="1">Spermatogenesis-associated protein 6 N-terminal domain-containing protein</fullName>
    </recommendedName>
</protein>
<dbReference type="AlphaFoldDB" id="A0A504ZBL4"/>
<feature type="domain" description="Spermatogenesis-associated protein 6 N-terminal" evidence="1">
    <location>
        <begin position="2"/>
        <end position="111"/>
    </location>
</feature>
<accession>A0A504ZBL4</accession>